<protein>
    <submittedName>
        <fullName evidence="2">Uncharacterized protein</fullName>
    </submittedName>
</protein>
<comment type="caution">
    <text evidence="2">The sequence shown here is derived from an EMBL/GenBank/DDBJ whole genome shotgun (WGS) entry which is preliminary data.</text>
</comment>
<keyword evidence="1" id="KW-1133">Transmembrane helix</keyword>
<keyword evidence="1" id="KW-0472">Membrane</keyword>
<dbReference type="Proteomes" id="UP000269945">
    <property type="component" value="Unassembled WGS sequence"/>
</dbReference>
<dbReference type="EMBL" id="CYRY02006554">
    <property type="protein sequence ID" value="VCW70989.1"/>
    <property type="molecule type" value="Genomic_DNA"/>
</dbReference>
<reference evidence="2 3" key="1">
    <citation type="submission" date="2018-10" db="EMBL/GenBank/DDBJ databases">
        <authorList>
            <person name="Ekblom R."/>
            <person name="Jareborg N."/>
        </authorList>
    </citation>
    <scope>NUCLEOTIDE SEQUENCE [LARGE SCALE GENOMIC DNA]</scope>
    <source>
        <tissue evidence="2">Muscle</tissue>
    </source>
</reference>
<feature type="transmembrane region" description="Helical" evidence="1">
    <location>
        <begin position="47"/>
        <end position="77"/>
    </location>
</feature>
<sequence length="79" mass="9106">MLVRVSAFRLYSFFTHDYLTCLDKCNVSLSRESISMFLGWQIVSCRVLVYVCVLNLTVVHFVLRAGDVIFGFLMTLFSL</sequence>
<organism evidence="2 3">
    <name type="scientific">Gulo gulo</name>
    <name type="common">Wolverine</name>
    <name type="synonym">Gluton</name>
    <dbReference type="NCBI Taxonomy" id="48420"/>
    <lineage>
        <taxon>Eukaryota</taxon>
        <taxon>Metazoa</taxon>
        <taxon>Chordata</taxon>
        <taxon>Craniata</taxon>
        <taxon>Vertebrata</taxon>
        <taxon>Euteleostomi</taxon>
        <taxon>Mammalia</taxon>
        <taxon>Eutheria</taxon>
        <taxon>Laurasiatheria</taxon>
        <taxon>Carnivora</taxon>
        <taxon>Caniformia</taxon>
        <taxon>Musteloidea</taxon>
        <taxon>Mustelidae</taxon>
        <taxon>Guloninae</taxon>
        <taxon>Gulo</taxon>
    </lineage>
</organism>
<keyword evidence="3" id="KW-1185">Reference proteome</keyword>
<gene>
    <name evidence="2" type="ORF">BN2614_LOCUS1</name>
</gene>
<keyword evidence="1" id="KW-0812">Transmembrane</keyword>
<evidence type="ECO:0000256" key="1">
    <source>
        <dbReference type="SAM" id="Phobius"/>
    </source>
</evidence>
<dbReference type="AlphaFoldDB" id="A0A9X9LKZ6"/>
<accession>A0A9X9LKZ6</accession>
<proteinExistence type="predicted"/>
<evidence type="ECO:0000313" key="3">
    <source>
        <dbReference type="Proteomes" id="UP000269945"/>
    </source>
</evidence>
<name>A0A9X9LKZ6_GULGU</name>
<evidence type="ECO:0000313" key="2">
    <source>
        <dbReference type="EMBL" id="VCW70989.1"/>
    </source>
</evidence>